<proteinExistence type="predicted"/>
<dbReference type="SUPFAM" id="SSF56935">
    <property type="entry name" value="Porins"/>
    <property type="match status" value="1"/>
</dbReference>
<evidence type="ECO:0000313" key="1">
    <source>
        <dbReference type="EMBL" id="MBR0662738.1"/>
    </source>
</evidence>
<dbReference type="EMBL" id="JAAGBB010000001">
    <property type="protein sequence ID" value="MBR0662738.1"/>
    <property type="molecule type" value="Genomic_DNA"/>
</dbReference>
<dbReference type="Pfam" id="PF10082">
    <property type="entry name" value="BBP2_2"/>
    <property type="match status" value="1"/>
</dbReference>
<comment type="caution">
    <text evidence="1">The sequence shown here is derived from an EMBL/GenBank/DDBJ whole genome shotgun (WGS) entry which is preliminary data.</text>
</comment>
<dbReference type="InterPro" id="IPR018759">
    <property type="entry name" value="BBP2_2"/>
</dbReference>
<keyword evidence="2" id="KW-1185">Reference proteome</keyword>
<sequence>MRGVTVATRPRPEFDPLGVRLGAFRLDAAAETGIGYDDNLFGTEQNRRGDTFIGTTLTAGLRSQWTTHALGLTARVDDTRYLQRSALNWRDWSIEASGRYDIDSVTALDMRVTHRRGHLSVQSLDVQQAGITTPVEFDEDIVRLGATTQFNRLTLSGYGQGRWVRFDGSDEGSLTADYDAYGGGITAAYLLSPGRSATLAVRAEDIRARGGFANDINSLTYEVLGGFSYDFDGVYQAAVGVGYARRDFDNNSRRALSGIGIDARLTYAPSQLTTLSFTVRRGIDDSVRAGGQSFLRTFASARMDYEVQRNIIAGLEISYDRREYREPSQRATDLIGVLSVQWLLNRNLAVIASYQHVMRFGATAGIQEYDQNVVQVRLRVSL</sequence>
<reference evidence="2" key="1">
    <citation type="journal article" date="2021" name="Syst. Appl. Microbiol.">
        <title>Roseomonas hellenica sp. nov., isolated from roots of wild-growing Alkanna tinctoria.</title>
        <authorList>
            <person name="Rat A."/>
            <person name="Naranjo H.D."/>
            <person name="Lebbe L."/>
            <person name="Cnockaert M."/>
            <person name="Krigas N."/>
            <person name="Grigoriadou K."/>
            <person name="Maloupa E."/>
            <person name="Willems A."/>
        </authorList>
    </citation>
    <scope>NUCLEOTIDE SEQUENCE [LARGE SCALE GENOMIC DNA]</scope>
    <source>
        <strain evidence="2">LMG 31523</strain>
    </source>
</reference>
<name>A0ABS5ER59_9PROT</name>
<organism evidence="1 2">
    <name type="scientific">Plastoroseomonas hellenica</name>
    <dbReference type="NCBI Taxonomy" id="2687306"/>
    <lineage>
        <taxon>Bacteria</taxon>
        <taxon>Pseudomonadati</taxon>
        <taxon>Pseudomonadota</taxon>
        <taxon>Alphaproteobacteria</taxon>
        <taxon>Acetobacterales</taxon>
        <taxon>Acetobacteraceae</taxon>
        <taxon>Plastoroseomonas</taxon>
    </lineage>
</organism>
<dbReference type="Proteomes" id="UP001196870">
    <property type="component" value="Unassembled WGS sequence"/>
</dbReference>
<dbReference type="RefSeq" id="WP_211850230.1">
    <property type="nucleotide sequence ID" value="NZ_JAAGBB010000001.1"/>
</dbReference>
<gene>
    <name evidence="1" type="ORF">GXW71_00080</name>
</gene>
<evidence type="ECO:0000313" key="2">
    <source>
        <dbReference type="Proteomes" id="UP001196870"/>
    </source>
</evidence>
<protein>
    <submittedName>
        <fullName evidence="1">Outer membrane beta-barrel protein</fullName>
    </submittedName>
</protein>
<accession>A0ABS5ER59</accession>